<dbReference type="EMBL" id="JAJEQC010000001">
    <property type="protein sequence ID" value="MCC2135835.1"/>
    <property type="molecule type" value="Genomic_DNA"/>
</dbReference>
<feature type="binding site" evidence="3">
    <location>
        <position position="79"/>
    </location>
    <ligand>
        <name>Zn(2+)</name>
        <dbReference type="ChEBI" id="CHEBI:29105"/>
        <note>catalytic</note>
    </ligand>
</feature>
<dbReference type="Gene3D" id="3.40.140.10">
    <property type="entry name" value="Cytidine Deaminase, domain 2"/>
    <property type="match status" value="1"/>
</dbReference>
<keyword evidence="1" id="KW-0378">Hydrolase</keyword>
<dbReference type="GO" id="GO:0004132">
    <property type="term" value="F:dCMP deaminase activity"/>
    <property type="evidence" value="ECO:0007669"/>
    <property type="project" value="InterPro"/>
</dbReference>
<dbReference type="GO" id="GO:0006220">
    <property type="term" value="P:pyrimidine nucleotide metabolic process"/>
    <property type="evidence" value="ECO:0007669"/>
    <property type="project" value="InterPro"/>
</dbReference>
<accession>A0AAE3AJC6</accession>
<gene>
    <name evidence="5" type="ORF">LKD31_02230</name>
</gene>
<feature type="domain" description="CMP/dCMP-type deaminase" evidence="4">
    <location>
        <begin position="5"/>
        <end position="148"/>
    </location>
</feature>
<dbReference type="Pfam" id="PF00383">
    <property type="entry name" value="dCMP_cyt_deam_1"/>
    <property type="match status" value="1"/>
</dbReference>
<reference evidence="5" key="1">
    <citation type="submission" date="2021-10" db="EMBL/GenBank/DDBJ databases">
        <title>Anaerobic single-cell dispensing facilitates the cultivation of human gut bacteria.</title>
        <authorList>
            <person name="Afrizal A."/>
        </authorList>
    </citation>
    <scope>NUCLEOTIDE SEQUENCE</scope>
    <source>
        <strain evidence="5">CLA-AA-H250</strain>
    </source>
</reference>
<feature type="active site" description="Proton donor" evidence="2">
    <location>
        <position position="81"/>
    </location>
</feature>
<organism evidence="5 6">
    <name type="scientific">Hominenteromicrobium mulieris</name>
    <dbReference type="NCBI Taxonomy" id="2885357"/>
    <lineage>
        <taxon>Bacteria</taxon>
        <taxon>Bacillati</taxon>
        <taxon>Bacillota</taxon>
        <taxon>Clostridia</taxon>
        <taxon>Eubacteriales</taxon>
        <taxon>Oscillospiraceae</taxon>
        <taxon>Hominenteromicrobium</taxon>
    </lineage>
</organism>
<evidence type="ECO:0000259" key="4">
    <source>
        <dbReference type="PROSITE" id="PS51747"/>
    </source>
</evidence>
<dbReference type="AlphaFoldDB" id="A0AAE3AJC6"/>
<evidence type="ECO:0000313" key="5">
    <source>
        <dbReference type="EMBL" id="MCC2135835.1"/>
    </source>
</evidence>
<dbReference type="PIRSF" id="PIRSF006019">
    <property type="entry name" value="dCMP_deaminase"/>
    <property type="match status" value="1"/>
</dbReference>
<keyword evidence="6" id="KW-1185">Reference proteome</keyword>
<keyword evidence="3" id="KW-0479">Metal-binding</keyword>
<dbReference type="InterPro" id="IPR016473">
    <property type="entry name" value="dCMP_deaminase"/>
</dbReference>
<dbReference type="InterPro" id="IPR002125">
    <property type="entry name" value="CMP_dCMP_dom"/>
</dbReference>
<dbReference type="PANTHER" id="PTHR11086">
    <property type="entry name" value="DEOXYCYTIDYLATE DEAMINASE-RELATED"/>
    <property type="match status" value="1"/>
</dbReference>
<feature type="binding site" evidence="3">
    <location>
        <position position="117"/>
    </location>
    <ligand>
        <name>Zn(2+)</name>
        <dbReference type="ChEBI" id="CHEBI:29105"/>
        <note>catalytic</note>
    </ligand>
</feature>
<proteinExistence type="predicted"/>
<name>A0AAE3AJC6_9FIRM</name>
<comment type="cofactor">
    <cofactor evidence="3">
        <name>Zn(2+)</name>
        <dbReference type="ChEBI" id="CHEBI:29105"/>
    </cofactor>
</comment>
<sequence>MHRRDKTNYYLDLAETVSQRCTCLRRHYGAVIVKNDEVISTGYVGAPRGRKNCTDIGKCVRVERNIPRGERYELCRSVHAEANAIISAPRDKMIDATLYLVGKEVSTGDYVKNAVCCSMCKRMVINAGIARVIVRDDHDRFREIDVQDWIINDESIEGVFGY</sequence>
<dbReference type="InterPro" id="IPR015517">
    <property type="entry name" value="dCMP_deaminase-rel"/>
</dbReference>
<dbReference type="GO" id="GO:0005737">
    <property type="term" value="C:cytoplasm"/>
    <property type="evidence" value="ECO:0007669"/>
    <property type="project" value="TreeGrafter"/>
</dbReference>
<dbReference type="Proteomes" id="UP001199424">
    <property type="component" value="Unassembled WGS sequence"/>
</dbReference>
<dbReference type="InterPro" id="IPR016193">
    <property type="entry name" value="Cytidine_deaminase-like"/>
</dbReference>
<evidence type="ECO:0000256" key="2">
    <source>
        <dbReference type="PIRSR" id="PIRSR006019-1"/>
    </source>
</evidence>
<comment type="caution">
    <text evidence="5">The sequence shown here is derived from an EMBL/GenBank/DDBJ whole genome shotgun (WGS) entry which is preliminary data.</text>
</comment>
<feature type="binding site" evidence="3">
    <location>
        <position position="120"/>
    </location>
    <ligand>
        <name>Zn(2+)</name>
        <dbReference type="ChEBI" id="CHEBI:29105"/>
        <note>catalytic</note>
    </ligand>
</feature>
<dbReference type="PROSITE" id="PS51747">
    <property type="entry name" value="CYT_DCMP_DEAMINASES_2"/>
    <property type="match status" value="1"/>
</dbReference>
<keyword evidence="3" id="KW-0862">Zinc</keyword>
<evidence type="ECO:0000313" key="6">
    <source>
        <dbReference type="Proteomes" id="UP001199424"/>
    </source>
</evidence>
<dbReference type="RefSeq" id="WP_308448499.1">
    <property type="nucleotide sequence ID" value="NZ_JAJEQC010000001.1"/>
</dbReference>
<dbReference type="GO" id="GO:0008270">
    <property type="term" value="F:zinc ion binding"/>
    <property type="evidence" value="ECO:0007669"/>
    <property type="project" value="InterPro"/>
</dbReference>
<dbReference type="PANTHER" id="PTHR11086:SF18">
    <property type="entry name" value="DEOXYCYTIDYLATE DEAMINASE"/>
    <property type="match status" value="1"/>
</dbReference>
<dbReference type="SUPFAM" id="SSF53927">
    <property type="entry name" value="Cytidine deaminase-like"/>
    <property type="match status" value="1"/>
</dbReference>
<protein>
    <submittedName>
        <fullName evidence="5">Cytidine deaminase</fullName>
    </submittedName>
</protein>
<evidence type="ECO:0000256" key="3">
    <source>
        <dbReference type="PIRSR" id="PIRSR006019-2"/>
    </source>
</evidence>
<evidence type="ECO:0000256" key="1">
    <source>
        <dbReference type="ARBA" id="ARBA00022801"/>
    </source>
</evidence>